<evidence type="ECO:0000256" key="7">
    <source>
        <dbReference type="ARBA" id="ARBA00022728"/>
    </source>
</evidence>
<evidence type="ECO:0000256" key="17">
    <source>
        <dbReference type="SAM" id="Coils"/>
    </source>
</evidence>
<evidence type="ECO:0000256" key="18">
    <source>
        <dbReference type="SAM" id="MobiDB-lite"/>
    </source>
</evidence>
<dbReference type="Gene3D" id="3.40.50.1820">
    <property type="entry name" value="alpha/beta hydrolase"/>
    <property type="match status" value="1"/>
</dbReference>
<dbReference type="GO" id="GO:0005815">
    <property type="term" value="C:microtubule organizing center"/>
    <property type="evidence" value="ECO:0007669"/>
    <property type="project" value="TreeGrafter"/>
</dbReference>
<keyword evidence="14" id="KW-0508">mRNA splicing</keyword>
<evidence type="ECO:0000256" key="6">
    <source>
        <dbReference type="ARBA" id="ARBA00022664"/>
    </source>
</evidence>
<organism evidence="20 21">
    <name type="scientific">Stylonychia lemnae</name>
    <name type="common">Ciliate</name>
    <dbReference type="NCBI Taxonomy" id="5949"/>
    <lineage>
        <taxon>Eukaryota</taxon>
        <taxon>Sar</taxon>
        <taxon>Alveolata</taxon>
        <taxon>Ciliophora</taxon>
        <taxon>Intramacronucleata</taxon>
        <taxon>Spirotrichea</taxon>
        <taxon>Stichotrichia</taxon>
        <taxon>Sporadotrichida</taxon>
        <taxon>Oxytrichidae</taxon>
        <taxon>Stylonychinae</taxon>
        <taxon>Stylonychia</taxon>
    </lineage>
</organism>
<dbReference type="GO" id="GO:0005929">
    <property type="term" value="C:cilium"/>
    <property type="evidence" value="ECO:0007669"/>
    <property type="project" value="UniProtKB-SubCell"/>
</dbReference>
<dbReference type="PANTHER" id="PTHR16011">
    <property type="entry name" value="IFT57/HIPPI"/>
    <property type="match status" value="1"/>
</dbReference>
<evidence type="ECO:0000256" key="4">
    <source>
        <dbReference type="ARBA" id="ARBA00009415"/>
    </source>
</evidence>
<reference evidence="20 21" key="1">
    <citation type="submission" date="2014-06" db="EMBL/GenBank/DDBJ databases">
        <authorList>
            <person name="Swart Estienne"/>
        </authorList>
    </citation>
    <scope>NUCLEOTIDE SEQUENCE [LARGE SCALE GENOMIC DNA]</scope>
    <source>
        <strain evidence="20 21">130c</strain>
    </source>
</reference>
<name>A0A078A1R7_STYLE</name>
<feature type="compositionally biased region" description="Low complexity" evidence="18">
    <location>
        <begin position="257"/>
        <end position="277"/>
    </location>
</feature>
<evidence type="ECO:0000256" key="3">
    <source>
        <dbReference type="ARBA" id="ARBA00006164"/>
    </source>
</evidence>
<dbReference type="GO" id="GO:0005681">
    <property type="term" value="C:spliceosomal complex"/>
    <property type="evidence" value="ECO:0007669"/>
    <property type="project" value="UniProtKB-KW"/>
</dbReference>
<keyword evidence="13" id="KW-0325">Glycoprotein</keyword>
<evidence type="ECO:0000256" key="13">
    <source>
        <dbReference type="ARBA" id="ARBA00023180"/>
    </source>
</evidence>
<dbReference type="Pfam" id="PF10498">
    <property type="entry name" value="IFT57"/>
    <property type="match status" value="1"/>
</dbReference>
<dbReference type="GO" id="GO:0005794">
    <property type="term" value="C:Golgi apparatus"/>
    <property type="evidence" value="ECO:0007669"/>
    <property type="project" value="TreeGrafter"/>
</dbReference>
<dbReference type="InterPro" id="IPR019530">
    <property type="entry name" value="Intra-flagellar_transport_57"/>
</dbReference>
<keyword evidence="17" id="KW-0175">Coiled coil</keyword>
<dbReference type="FunFam" id="3.40.50.1820:FF:000057">
    <property type="entry name" value="Lipase"/>
    <property type="match status" value="1"/>
</dbReference>
<keyword evidence="10" id="KW-0442">Lipid degradation</keyword>
<dbReference type="InterPro" id="IPR005037">
    <property type="entry name" value="PRP38"/>
</dbReference>
<comment type="similarity">
    <text evidence="3">Belongs to the PRP38 family.</text>
</comment>
<dbReference type="GO" id="GO:0008380">
    <property type="term" value="P:RNA splicing"/>
    <property type="evidence" value="ECO:0007669"/>
    <property type="project" value="UniProtKB-KW"/>
</dbReference>
<dbReference type="EMBL" id="CCKQ01003593">
    <property type="protein sequence ID" value="CDW74724.1"/>
    <property type="molecule type" value="Genomic_DNA"/>
</dbReference>
<evidence type="ECO:0000259" key="19">
    <source>
        <dbReference type="Pfam" id="PF04083"/>
    </source>
</evidence>
<dbReference type="GO" id="GO:0030992">
    <property type="term" value="C:intraciliary transport particle B"/>
    <property type="evidence" value="ECO:0007669"/>
    <property type="project" value="TreeGrafter"/>
</dbReference>
<evidence type="ECO:0000256" key="12">
    <source>
        <dbReference type="ARBA" id="ARBA00023098"/>
    </source>
</evidence>
<dbReference type="Proteomes" id="UP000039865">
    <property type="component" value="Unassembled WGS sequence"/>
</dbReference>
<sequence length="1121" mass="128486">MANRTDPRAKQIHGTNPQFLIDTVMRKNIHNDPYYKEKCFALTAETLVDRAIELKYVGGTYGGNSRPTKFMCLILKMLQIQPDTDIVLEFIKNTDYKYIRLLGAFYWRLTAKGQDVFKVLEPIYSDYRRVAFRKKDGQFEAMHIDEFIDHLIRDEIFCDVSFPRINKRHVYEEDNQLDPRESALNIAEQDEEQDVDEQKSEEDKKYIESEDEKQQQEKEQKSRSGRADIDDWNKGKATDQVIERRDGRDPKQRITSKYRSSSSSSQSPSYSRSYSSSSRDRERKDKRRSRSHSSSDSRSRSKDRKRDHKRDHKSYKEDYKRDEKRIGKNREDSKDRHRRIWGIVTQIRQQSEPERAMLEMTKSHGYPVWKKFIDTPDGYILQIFRIPGPQGESLSQAMINAQTREPVLMLHGIMSSSEGFVINGPKIAPAYQLVDTGRYDVWLLNVRGNSYSKNHNFYEAISDYEFWDFSFEQMGDIDLPTAIDYILRVTKKTQLSLVGFSQGTTIGLYSLINQKARLQGKIRTFLTLAPVITMKYSTQDFLKQMSYNTAVPFLLEQGGYLEVFSQSQSSSFQTIGSLCTVLPSICTSTLGIFADTRMDLVNPDKISVYFQRFTAGTSLNNLVHMGQILTSGKFQRFDYGMVGNFGKYGSTTPLELDISTIDIPIAMFVGKFDTLATPQDNAENKLKIKNLVHYKEYDLDHLAFILAANMTYFQDAVNVLDKQAPGGADPVIMMDDIVEMLKLLDYENKFCRQKGFKPLSRTHFAIASSNPSEQFIYFVQLVSYLLSINNHQVTGWNKYDDPMTASQNVILELKKLGIELDMPPNKLKTGYGDGVCAVLLKLCSVSLQNKFKFKKFVIKDDAAGLEDDGDDMGDDMDGGADIADLANNQNDDDDIEEFADFGQGGDAQEENLQNQIIQSSISREEWMMEVERVAHKLKISNIPNDGKEWRSHLDQTKKYADQVKQSLPDVRVKLERLSDEVSKALERISKKEGVLSKSFQGMTGDYRAHSEHLKQIQSSFATVSKNVADMEAELSEVNDRLSQVEKKIEDTGKSFSDNSPLQKIKKSIAQVKQDIKSIDIRIGVVSNTLLQLKLKERTKAQEDSKGMSKMVLENEEYDIEL</sequence>
<gene>
    <name evidence="20" type="primary">Contig1428.g1565</name>
    <name evidence="20" type="ORF">STYLEM_3706</name>
</gene>
<dbReference type="GO" id="GO:0042073">
    <property type="term" value="P:intraciliary transport"/>
    <property type="evidence" value="ECO:0007669"/>
    <property type="project" value="TreeGrafter"/>
</dbReference>
<dbReference type="InterPro" id="IPR029058">
    <property type="entry name" value="AB_hydrolase_fold"/>
</dbReference>
<feature type="region of interest" description="Disordered" evidence="18">
    <location>
        <begin position="186"/>
        <end position="337"/>
    </location>
</feature>
<keyword evidence="12" id="KW-0443">Lipid metabolism</keyword>
<evidence type="ECO:0000256" key="1">
    <source>
        <dbReference type="ARBA" id="ARBA00004123"/>
    </source>
</evidence>
<accession>A0A078A1R7</accession>
<evidence type="ECO:0000256" key="14">
    <source>
        <dbReference type="ARBA" id="ARBA00023187"/>
    </source>
</evidence>
<feature type="coiled-coil region" evidence="17">
    <location>
        <begin position="1020"/>
        <end position="1047"/>
    </location>
</feature>
<feature type="compositionally biased region" description="Basic and acidic residues" evidence="18">
    <location>
        <begin position="196"/>
        <end position="252"/>
    </location>
</feature>
<keyword evidence="9" id="KW-0378">Hydrolase</keyword>
<dbReference type="InParanoid" id="A0A078A1R7"/>
<evidence type="ECO:0000256" key="16">
    <source>
        <dbReference type="ARBA" id="ARBA00023273"/>
    </source>
</evidence>
<comment type="subcellular location">
    <subcellularLocation>
        <location evidence="2">Cell projection</location>
        <location evidence="2">Cilium</location>
    </subcellularLocation>
    <subcellularLocation>
        <location evidence="1">Nucleus</location>
    </subcellularLocation>
</comment>
<dbReference type="Gene3D" id="1.10.287.950">
    <property type="entry name" value="Methyl-accepting chemotaxis protein"/>
    <property type="match status" value="1"/>
</dbReference>
<keyword evidence="6" id="KW-0507">mRNA processing</keyword>
<evidence type="ECO:0000256" key="15">
    <source>
        <dbReference type="ARBA" id="ARBA00023242"/>
    </source>
</evidence>
<dbReference type="AlphaFoldDB" id="A0A078A1R7"/>
<comment type="similarity">
    <text evidence="4">Belongs to the IFT57 family.</text>
</comment>
<dbReference type="Pfam" id="PF04083">
    <property type="entry name" value="Abhydro_lipase"/>
    <property type="match status" value="1"/>
</dbReference>
<dbReference type="OrthoDB" id="423881at2759"/>
<dbReference type="GO" id="GO:0016042">
    <property type="term" value="P:lipid catabolic process"/>
    <property type="evidence" value="ECO:0007669"/>
    <property type="project" value="UniProtKB-KW"/>
</dbReference>
<keyword evidence="21" id="KW-1185">Reference proteome</keyword>
<feature type="domain" description="Partial AB-hydrolase lipase" evidence="19">
    <location>
        <begin position="359"/>
        <end position="424"/>
    </location>
</feature>
<feature type="compositionally biased region" description="Basic and acidic residues" evidence="18">
    <location>
        <begin position="314"/>
        <end position="335"/>
    </location>
</feature>
<evidence type="ECO:0000256" key="10">
    <source>
        <dbReference type="ARBA" id="ARBA00022963"/>
    </source>
</evidence>
<keyword evidence="15" id="KW-0539">Nucleus</keyword>
<proteinExistence type="inferred from homology"/>
<dbReference type="GO" id="GO:0006397">
    <property type="term" value="P:mRNA processing"/>
    <property type="evidence" value="ECO:0007669"/>
    <property type="project" value="UniProtKB-KW"/>
</dbReference>
<keyword evidence="16" id="KW-0966">Cell projection</keyword>
<evidence type="ECO:0000256" key="2">
    <source>
        <dbReference type="ARBA" id="ARBA00004138"/>
    </source>
</evidence>
<keyword evidence="11" id="KW-0969">Cilium</keyword>
<evidence type="ECO:0000256" key="11">
    <source>
        <dbReference type="ARBA" id="ARBA00023069"/>
    </source>
</evidence>
<evidence type="ECO:0000313" key="21">
    <source>
        <dbReference type="Proteomes" id="UP000039865"/>
    </source>
</evidence>
<comment type="similarity">
    <text evidence="5">Belongs to the AB hydrolase superfamily. Lipase family.</text>
</comment>
<dbReference type="SUPFAM" id="SSF53474">
    <property type="entry name" value="alpha/beta-Hydrolases"/>
    <property type="match status" value="1"/>
</dbReference>
<dbReference type="PANTHER" id="PTHR16011:SF0">
    <property type="entry name" value="INTRAFLAGELLAR TRANSPORT PROTEIN 57 HOMOLOG"/>
    <property type="match status" value="1"/>
</dbReference>
<protein>
    <submittedName>
        <fullName evidence="20">Pre-mrna-splicing factor 38a</fullName>
    </submittedName>
</protein>
<evidence type="ECO:0000256" key="8">
    <source>
        <dbReference type="ARBA" id="ARBA00022729"/>
    </source>
</evidence>
<evidence type="ECO:0000256" key="9">
    <source>
        <dbReference type="ARBA" id="ARBA00022801"/>
    </source>
</evidence>
<dbReference type="GO" id="GO:1905515">
    <property type="term" value="P:non-motile cilium assembly"/>
    <property type="evidence" value="ECO:0007669"/>
    <property type="project" value="TreeGrafter"/>
</dbReference>
<evidence type="ECO:0000256" key="5">
    <source>
        <dbReference type="ARBA" id="ARBA00010701"/>
    </source>
</evidence>
<dbReference type="GO" id="GO:0016787">
    <property type="term" value="F:hydrolase activity"/>
    <property type="evidence" value="ECO:0007669"/>
    <property type="project" value="UniProtKB-KW"/>
</dbReference>
<evidence type="ECO:0000313" key="20">
    <source>
        <dbReference type="EMBL" id="CDW74724.1"/>
    </source>
</evidence>
<keyword evidence="8" id="KW-0732">Signal</keyword>
<dbReference type="Pfam" id="PF03371">
    <property type="entry name" value="PRP38"/>
    <property type="match status" value="1"/>
</dbReference>
<keyword evidence="7" id="KW-0747">Spliceosome</keyword>
<feature type="compositionally biased region" description="Basic residues" evidence="18">
    <location>
        <begin position="301"/>
        <end position="313"/>
    </location>
</feature>
<dbReference type="InterPro" id="IPR006693">
    <property type="entry name" value="AB_hydrolase_lipase"/>
</dbReference>